<dbReference type="EMBL" id="LBMM01001767">
    <property type="protein sequence ID" value="KMQ95781.1"/>
    <property type="molecule type" value="Genomic_DNA"/>
</dbReference>
<keyword evidence="2" id="KW-0675">Receptor</keyword>
<feature type="compositionally biased region" description="Polar residues" evidence="1">
    <location>
        <begin position="129"/>
        <end position="146"/>
    </location>
</feature>
<sequence length="153" mass="16632">MEDLMELDFTRPSIPTALSSPPSSCSQPQSQPQSYSTATDTSSYVDMSPGQAPVSTTAPYVDMSGMNKINRNNNNNTITANHNHSHMHISSLAFAHKPVITTLKPVEEAEGPYMKMDGTMEDWAHSDASPKQMSSPMQEDIYQTNGPPGKSAL</sequence>
<comment type="caution">
    <text evidence="2">The sequence shown here is derived from an EMBL/GenBank/DDBJ whole genome shotgun (WGS) entry which is preliminary data.</text>
</comment>
<keyword evidence="3" id="KW-1185">Reference proteome</keyword>
<feature type="region of interest" description="Disordered" evidence="1">
    <location>
        <begin position="1"/>
        <end position="81"/>
    </location>
</feature>
<accession>A0A0J7KZI9</accession>
<evidence type="ECO:0000313" key="2">
    <source>
        <dbReference type="EMBL" id="KMQ95781.1"/>
    </source>
</evidence>
<gene>
    <name evidence="2" type="ORF">RF55_3981</name>
</gene>
<dbReference type="AlphaFoldDB" id="A0A0J7KZI9"/>
<dbReference type="Proteomes" id="UP000036403">
    <property type="component" value="Unassembled WGS sequence"/>
</dbReference>
<protein>
    <submittedName>
        <fullName evidence="2">Insulin receptor substrate 1-b</fullName>
    </submittedName>
</protein>
<evidence type="ECO:0000256" key="1">
    <source>
        <dbReference type="SAM" id="MobiDB-lite"/>
    </source>
</evidence>
<dbReference type="PaxDb" id="67767-A0A0J7KZI9"/>
<proteinExistence type="predicted"/>
<feature type="region of interest" description="Disordered" evidence="1">
    <location>
        <begin position="123"/>
        <end position="153"/>
    </location>
</feature>
<name>A0A0J7KZI9_LASNI</name>
<reference evidence="2 3" key="1">
    <citation type="submission" date="2015-04" db="EMBL/GenBank/DDBJ databases">
        <title>Lasius niger genome sequencing.</title>
        <authorList>
            <person name="Konorov E.A."/>
            <person name="Nikitin M.A."/>
            <person name="Kirill M.V."/>
            <person name="Chang P."/>
        </authorList>
    </citation>
    <scope>NUCLEOTIDE SEQUENCE [LARGE SCALE GENOMIC DNA]</scope>
    <source>
        <tissue evidence="2">Whole</tissue>
    </source>
</reference>
<feature type="compositionally biased region" description="Low complexity" evidence="1">
    <location>
        <begin position="67"/>
        <end position="81"/>
    </location>
</feature>
<organism evidence="2 3">
    <name type="scientific">Lasius niger</name>
    <name type="common">Black garden ant</name>
    <dbReference type="NCBI Taxonomy" id="67767"/>
    <lineage>
        <taxon>Eukaryota</taxon>
        <taxon>Metazoa</taxon>
        <taxon>Ecdysozoa</taxon>
        <taxon>Arthropoda</taxon>
        <taxon>Hexapoda</taxon>
        <taxon>Insecta</taxon>
        <taxon>Pterygota</taxon>
        <taxon>Neoptera</taxon>
        <taxon>Endopterygota</taxon>
        <taxon>Hymenoptera</taxon>
        <taxon>Apocrita</taxon>
        <taxon>Aculeata</taxon>
        <taxon>Formicoidea</taxon>
        <taxon>Formicidae</taxon>
        <taxon>Formicinae</taxon>
        <taxon>Lasius</taxon>
        <taxon>Lasius</taxon>
    </lineage>
</organism>
<dbReference type="STRING" id="67767.A0A0J7KZI9"/>
<evidence type="ECO:0000313" key="3">
    <source>
        <dbReference type="Proteomes" id="UP000036403"/>
    </source>
</evidence>
<feature type="compositionally biased region" description="Low complexity" evidence="1">
    <location>
        <begin position="19"/>
        <end position="36"/>
    </location>
</feature>